<feature type="compositionally biased region" description="Acidic residues" evidence="1">
    <location>
        <begin position="540"/>
        <end position="556"/>
    </location>
</feature>
<feature type="transmembrane region" description="Helical" evidence="2">
    <location>
        <begin position="1923"/>
        <end position="1948"/>
    </location>
</feature>
<feature type="compositionally biased region" description="Basic residues" evidence="1">
    <location>
        <begin position="968"/>
        <end position="984"/>
    </location>
</feature>
<evidence type="ECO:0000313" key="4">
    <source>
        <dbReference type="Proteomes" id="UP001159363"/>
    </source>
</evidence>
<proteinExistence type="predicted"/>
<accession>A0ABQ9GG01</accession>
<keyword evidence="2" id="KW-1133">Transmembrane helix</keyword>
<feature type="region of interest" description="Disordered" evidence="1">
    <location>
        <begin position="1223"/>
        <end position="1255"/>
    </location>
</feature>
<protein>
    <submittedName>
        <fullName evidence="3">Uncharacterized protein</fullName>
    </submittedName>
</protein>
<keyword evidence="4" id="KW-1185">Reference proteome</keyword>
<dbReference type="Proteomes" id="UP001159363">
    <property type="component" value="Chromosome 12"/>
</dbReference>
<evidence type="ECO:0000256" key="1">
    <source>
        <dbReference type="SAM" id="MobiDB-lite"/>
    </source>
</evidence>
<evidence type="ECO:0000313" key="3">
    <source>
        <dbReference type="EMBL" id="KAJ8870583.1"/>
    </source>
</evidence>
<reference evidence="3 4" key="1">
    <citation type="submission" date="2023-02" db="EMBL/GenBank/DDBJ databases">
        <title>LHISI_Scaffold_Assembly.</title>
        <authorList>
            <person name="Stuart O.P."/>
            <person name="Cleave R."/>
            <person name="Magrath M.J.L."/>
            <person name="Mikheyev A.S."/>
        </authorList>
    </citation>
    <scope>NUCLEOTIDE SEQUENCE [LARGE SCALE GENOMIC DNA]</scope>
    <source>
        <strain evidence="3">Daus_M_001</strain>
        <tissue evidence="3">Leg muscle</tissue>
    </source>
</reference>
<feature type="region of interest" description="Disordered" evidence="1">
    <location>
        <begin position="2020"/>
        <end position="2046"/>
    </location>
</feature>
<keyword evidence="2" id="KW-0812">Transmembrane</keyword>
<gene>
    <name evidence="3" type="ORF">PR048_029606</name>
</gene>
<keyword evidence="2" id="KW-0472">Membrane</keyword>
<feature type="compositionally biased region" description="Polar residues" evidence="1">
    <location>
        <begin position="1012"/>
        <end position="1021"/>
    </location>
</feature>
<sequence>MWPSNFGVVSVSGELVPPRLIEVLLASLACSDESKLQTGRPAPKEAKTGVFTIHFAPGLLWCPEGTETVAVKSNAGADRFFGTRSVCCEGTGTNHEFWNGLVHIHYCVCGIPVTRVQISSLLLPFDYGIYPDPGVDAAKSQIFTLYTGPLWPSVPSRATFGFSHVGIVLDDAAGVLVFSGISHLPWPCILALLHTHLSLSLIVKTSLRATQISSLIFPCTLGTSYIPRIPRLRGRELELLREIGWELESVGEEGASDKGMRVIGRELVIRVCVTTRDTVNIETFPNISKFHYKGYNVDAARTSTPDAMEVLGSDSIAPDVGMSVEKQLKNLFSEGGEAPPICYLGKKKVFTPVKEKHSRISTEAVTHINKWKVAISVGEDTCIDEQKTHTCEDDRTRSGNQKVSPLTENPSGVEEQKAKSLEAIMFGDSDDVVAEAGFENQPVELDEGKVGEVSRPTGTLTQELAEGTAVKLTVPRNEPATVLEDDKMAPSSRNVKNLMKSIFDEPSEEEEKSFGKEVGRALGDGVCVDKQQVSVEEDLFGDTDEDDGWEATDDQSESLPEGGERTCSGVFELADRDVCVEKEESMLLGDTTGVNLTSAVGQNVCADAKEGEAIRAGKLTAETLKEGKLGSDQVQNLTNCFGDAGKDDKVRSVDNTISSDIKGIGISDQQIRVGERELVKDGGEDRQQHVSEKVPSRIGEVVAEDKGTCITKHQVCNEESARSEDGQKVCENILSCVDNLLHQREDTKSPDINRMIAEFKQFFLLSPLSPDVVDEENGGDKNDCERTQVNDAGASELTTVTSVAVVHVQQLESESCVDNDNRPGSCAIEIRDVDEKHREAKETLEHDRSDLIAGKENEMEEKPSTEVCRVRRTSMRNYNQHKIINLLENSTVSKITNDLKGSLDTYFTKIMEESVRKREFEEFVRKEFTPFKNTIIETLEAIKTELTMYHDTRPKAQGGKSECSTQRVLKRKRNCAGHSRRKRVPSSSLSQKTCETMGTAFFKQSTSGRVVRNTSVDSNFPSGEEKGESGESSECGSEGETRRMKLSRKRIRRRILRSSDSSDDDYKNLKHQCEVVCKVSLENTFKSDTSKIKHTAVPVAVDEEMDETNLEGVERENINVMNNEINKQYSHEELAGTDRNLDIESEGYKMPNAKPSRIAHKGKDDFKQTLLPDDLELNLKREHLSKLLKTNTNSRPVRKVKRPSLLKRIISKCERRSKIRAVEGKETKPTRRSPRNTRACKGSEENESITNDGDKINSNAENCKEMLLSSSLECSALNGNTDRCETPMLAECPKSESTTKINESSFCNGVDECTTPSNVEDSQADLQSVRQESSLCNDTDGCVTPTFTEYYKTKLQLRHEFLACNDNTDGCRTPTFSEYYKMDVTSQKAYFSESNNINKSKTFTKEDCRKLEMQPARDSPEHSKNCGITEPFNSTLQSSGIQPSKYNGDIDGRVTPNLSDYYSEDLLPFPLQKTYGSNSNTSDGSRLDVNVGVVENLLDYVANTPRVGSQQTSSKIKSLAQLNTQVGPNSVGHLVISTNDELVSVEEGITLTNHSDRCGDHALYSNSIKTEPIKVEYDSDNIAESDMSEDDGWHLKVTPFVRSYSKKKCCTSLPIKKEVGLMQSCNRELLETNSNTTDATNIGESASEDMISVDAVANDSDSSVGSSGDGKEVVNNNIIEARVVMADPVDSSVSPVLKSRHCAAMVVSKPLSSSLMVKPSRSLNLTLPKPICSVIAPYNTCFPAAEVPKILQSTSTEKSETVHDAGAEIPKNLQGASVKEPNIVHNGAADLLQRLRSAHRKEPKSLHNAATEIANVVTHPPPKAMCSAVEMPKEIPGPSGKNCRRSHNAAANLHKQAGCGNNEAASTCLCFQDCWKNYVVRFQRRVRNDRNLKNVKLNPKLIPLSCHPHLAHSSTAYTLFPPYYQIMPILLCSLPLSYVAMPILLCSLRTPRLPSIRAHTTQLPSSPSSISYSLTITLQQELKSESFSLGGYATRQACPLVGMPAGLAWEYQARLSALPDIPTPTRAGGRHTSPAPRANSLQASTI</sequence>
<feature type="region of interest" description="Disordered" evidence="1">
    <location>
        <begin position="392"/>
        <end position="415"/>
    </location>
</feature>
<comment type="caution">
    <text evidence="3">The sequence shown here is derived from an EMBL/GenBank/DDBJ whole genome shotgun (WGS) entry which is preliminary data.</text>
</comment>
<feature type="region of interest" description="Disordered" evidence="1">
    <location>
        <begin position="540"/>
        <end position="565"/>
    </location>
</feature>
<feature type="region of interest" description="Disordered" evidence="1">
    <location>
        <begin position="953"/>
        <end position="991"/>
    </location>
</feature>
<evidence type="ECO:0000256" key="2">
    <source>
        <dbReference type="SAM" id="Phobius"/>
    </source>
</evidence>
<organism evidence="3 4">
    <name type="scientific">Dryococelus australis</name>
    <dbReference type="NCBI Taxonomy" id="614101"/>
    <lineage>
        <taxon>Eukaryota</taxon>
        <taxon>Metazoa</taxon>
        <taxon>Ecdysozoa</taxon>
        <taxon>Arthropoda</taxon>
        <taxon>Hexapoda</taxon>
        <taxon>Insecta</taxon>
        <taxon>Pterygota</taxon>
        <taxon>Neoptera</taxon>
        <taxon>Polyneoptera</taxon>
        <taxon>Phasmatodea</taxon>
        <taxon>Verophasmatodea</taxon>
        <taxon>Anareolatae</taxon>
        <taxon>Phasmatidae</taxon>
        <taxon>Eurycanthinae</taxon>
        <taxon>Dryococelus</taxon>
    </lineage>
</organism>
<feature type="compositionally biased region" description="Polar residues" evidence="1">
    <location>
        <begin position="398"/>
        <end position="410"/>
    </location>
</feature>
<dbReference type="EMBL" id="JARBHB010000013">
    <property type="protein sequence ID" value="KAJ8870583.1"/>
    <property type="molecule type" value="Genomic_DNA"/>
</dbReference>
<feature type="region of interest" description="Disordered" evidence="1">
    <location>
        <begin position="1012"/>
        <end position="1054"/>
    </location>
</feature>
<name>A0ABQ9GG01_9NEOP</name>
<feature type="compositionally biased region" description="Basic residues" evidence="1">
    <location>
        <begin position="1044"/>
        <end position="1054"/>
    </location>
</feature>